<dbReference type="RefSeq" id="WP_267566075.1">
    <property type="nucleotide sequence ID" value="NZ_JAPNTZ010000009.1"/>
</dbReference>
<reference evidence="3" key="1">
    <citation type="submission" date="2022-11" db="EMBL/GenBank/DDBJ databases">
        <authorList>
            <person name="Somphong A."/>
            <person name="Phongsopitanun W."/>
        </authorList>
    </citation>
    <scope>NUCLEOTIDE SEQUENCE</scope>
    <source>
        <strain evidence="3">Pm04-4</strain>
    </source>
</reference>
<proteinExistence type="predicted"/>
<dbReference type="Proteomes" id="UP001151002">
    <property type="component" value="Unassembled WGS sequence"/>
</dbReference>
<dbReference type="PANTHER" id="PTHR46832">
    <property type="entry name" value="5'-METHYLTHIOADENOSINE/S-ADENOSYLHOMOCYSTEINE NUCLEOSIDASE"/>
    <property type="match status" value="1"/>
</dbReference>
<organism evidence="3 4">
    <name type="scientific">Paractinoplanes pyxinae</name>
    <dbReference type="NCBI Taxonomy" id="2997416"/>
    <lineage>
        <taxon>Bacteria</taxon>
        <taxon>Bacillati</taxon>
        <taxon>Actinomycetota</taxon>
        <taxon>Actinomycetes</taxon>
        <taxon>Micromonosporales</taxon>
        <taxon>Micromonosporaceae</taxon>
        <taxon>Paractinoplanes</taxon>
    </lineage>
</organism>
<dbReference type="EMBL" id="JAPNTZ010000009">
    <property type="protein sequence ID" value="MCY1141644.1"/>
    <property type="molecule type" value="Genomic_DNA"/>
</dbReference>
<feature type="compositionally biased region" description="Basic and acidic residues" evidence="1">
    <location>
        <begin position="228"/>
        <end position="241"/>
    </location>
</feature>
<dbReference type="InterPro" id="IPR035994">
    <property type="entry name" value="Nucleoside_phosphorylase_sf"/>
</dbReference>
<dbReference type="Gene3D" id="3.40.50.1580">
    <property type="entry name" value="Nucleoside phosphorylase domain"/>
    <property type="match status" value="1"/>
</dbReference>
<keyword evidence="4" id="KW-1185">Reference proteome</keyword>
<comment type="caution">
    <text evidence="3">The sequence shown here is derived from an EMBL/GenBank/DDBJ whole genome shotgun (WGS) entry which is preliminary data.</text>
</comment>
<gene>
    <name evidence="3" type="ORF">OWR29_26910</name>
</gene>
<evidence type="ECO:0000313" key="3">
    <source>
        <dbReference type="EMBL" id="MCY1141644.1"/>
    </source>
</evidence>
<evidence type="ECO:0000259" key="2">
    <source>
        <dbReference type="Pfam" id="PF01048"/>
    </source>
</evidence>
<name>A0ABT4B578_9ACTN</name>
<accession>A0ABT4B578</accession>
<feature type="domain" description="Nucleoside phosphorylase" evidence="2">
    <location>
        <begin position="478"/>
        <end position="571"/>
    </location>
</feature>
<dbReference type="InterPro" id="IPR000845">
    <property type="entry name" value="Nucleoside_phosphorylase_d"/>
</dbReference>
<protein>
    <recommendedName>
        <fullName evidence="2">Nucleoside phosphorylase domain-containing protein</fullName>
    </recommendedName>
</protein>
<feature type="region of interest" description="Disordered" evidence="1">
    <location>
        <begin position="221"/>
        <end position="241"/>
    </location>
</feature>
<sequence>MPEPVNKDQQLALTVIWDFLVREGRWPTFHALDQRLNREHELDAAQLLPRVPSGLLYGVAHGTNVFIGTDTRIGLTVAGAAATERAQRELDLFLDVVRHAVKLERDFDPPADNPHLRPVLTSTDAAELLGLTSAQDRYLLNRLGALLVTEQWGSTGFGGIGSPSWQATIGRDVRRFRRVENLDTYWELRAKFWEPDPRPAVPSPAQAAPAIQGSGGVIAPGFGLAPPADRETHADSADQSRRTGNGVDVLVIAALLEEFETARDVALAVDPDGPGVARWEQRSQDGWPYLWGEYRVAGETRFTVALARPTQMGGRVTGTFAATIADRLRPLALAMSGVCAGSPEETALGDVVVGEPVFEWDEGKRSPSGFQGDHRQLSMDVRWLRAAQEFDPTGLPSYGEATEDEALLWVLEQLYREQQPRNHPALKRYFPSGTWKPRLDRLENDGYIVRDTAGRPTLTTAGSDRVLQRLYEDIDGPQQLPFRVMAAPMASGSSVISDPKQWADLKAMGVRKITAIEMEGATIATIAHDRRLPWLVAKGVMDHADTKKDDRYKQFAARASAQVMFALLAELVIGEAAAPDVIDSAEPPPLPAPLSGAGHAPVRVAPPTAAEIRSLLDNLAATDPTPDTAERQNGRLFLIVHPAGTAVDALAEVSSMSATGELDTAIQRAIAARGGSSFSPDLGRGVWRRRSSGMVSESGVREDGSVREDSLLAVKVAENGQIGVICGRASAMAPPRWRRLGDTTVPDMHRVILPALVIGLVDGALRLAGDLAHRYAGYDGPWGIGLRLTGIRGAIAYDHLENGDEDTMPPYDDDTYERILTAQTAELLTTPDAITGQLAGALLRGLSIENRYLP</sequence>
<dbReference type="Pfam" id="PF01048">
    <property type="entry name" value="PNP_UDP_1"/>
    <property type="match status" value="1"/>
</dbReference>
<evidence type="ECO:0000313" key="4">
    <source>
        <dbReference type="Proteomes" id="UP001151002"/>
    </source>
</evidence>
<dbReference type="SUPFAM" id="SSF53167">
    <property type="entry name" value="Purine and uridine phosphorylases"/>
    <property type="match status" value="1"/>
</dbReference>
<evidence type="ECO:0000256" key="1">
    <source>
        <dbReference type="SAM" id="MobiDB-lite"/>
    </source>
</evidence>
<dbReference type="PANTHER" id="PTHR46832:SF1">
    <property type="entry name" value="5'-METHYLTHIOADENOSINE_S-ADENOSYLHOMOCYSTEINE NUCLEOSIDASE"/>
    <property type="match status" value="1"/>
</dbReference>